<dbReference type="EMBL" id="CP157743">
    <property type="protein sequence ID" value="XBS18867.1"/>
    <property type="molecule type" value="Genomic_DNA"/>
</dbReference>
<sequence length="286" mass="31792">MKAFDYDLAFSRNIGITRLEEQLRLKNATFAIAGMGGVGGDYLITLARAGVGNFKISDFDEFELGNFNRQYGATISSVGRKKMDVMQELALDINPEATIRTYGEGINVDNIGDFLQGVDVFIDAVEFFEIEAHQLIINACMERNIPAIFGVPLGFGVGVLVYTSKGMSFDDYFDLDYNAPFEQQVLKMTIACAPAGFHLKYLVDRSSIDLAKRKAPSIAPGCKLATGIVITKAILALLHPEELKPIPYYTCYDARLNRLKNGYLWLGNRNPIQKLKFFLAKKMLGI</sequence>
<dbReference type="GO" id="GO:0061503">
    <property type="term" value="F:tRNA threonylcarbamoyladenosine dehydratase"/>
    <property type="evidence" value="ECO:0007669"/>
    <property type="project" value="TreeGrafter"/>
</dbReference>
<organism evidence="2 3">
    <name type="scientific">Methylomarinum roseum</name>
    <dbReference type="NCBI Taxonomy" id="3067653"/>
    <lineage>
        <taxon>Bacteria</taxon>
        <taxon>Pseudomonadati</taxon>
        <taxon>Pseudomonadota</taxon>
        <taxon>Gammaproteobacteria</taxon>
        <taxon>Methylococcales</taxon>
        <taxon>Methylococcaceae</taxon>
        <taxon>Methylomarinum</taxon>
    </lineage>
</organism>
<dbReference type="InterPro" id="IPR045886">
    <property type="entry name" value="ThiF/MoeB/HesA"/>
</dbReference>
<proteinExistence type="predicted"/>
<dbReference type="Gene3D" id="3.40.50.720">
    <property type="entry name" value="NAD(P)-binding Rossmann-like Domain"/>
    <property type="match status" value="1"/>
</dbReference>
<dbReference type="AlphaFoldDB" id="A0AAU7NPH7"/>
<dbReference type="CDD" id="cd01483">
    <property type="entry name" value="E1_enzyme_family"/>
    <property type="match status" value="1"/>
</dbReference>
<dbReference type="PANTHER" id="PTHR43267:SF1">
    <property type="entry name" value="TRNA THREONYLCARBAMOYLADENOSINE DEHYDRATASE"/>
    <property type="match status" value="1"/>
</dbReference>
<protein>
    <submittedName>
        <fullName evidence="2">ThiF family adenylyltransferase</fullName>
    </submittedName>
</protein>
<accession>A0AAU7NPH7</accession>
<reference evidence="2 3" key="1">
    <citation type="journal article" date="2024" name="Microbiology">
        <title>Methylomarinum rosea sp. nov., a novel halophilic methanotrophic bacterium from the hypersaline Lake Elton.</title>
        <authorList>
            <person name="Suleimanov R.Z."/>
            <person name="Oshkin I.Y."/>
            <person name="Danilova O.V."/>
            <person name="Suzina N.E."/>
            <person name="Dedysh S.N."/>
        </authorList>
    </citation>
    <scope>NUCLEOTIDE SEQUENCE [LARGE SCALE GENOMIC DNA]</scope>
    <source>
        <strain evidence="2 3">Ch1-1</strain>
    </source>
</reference>
<dbReference type="NCBIfam" id="NF006077">
    <property type="entry name" value="PRK08223.1"/>
    <property type="match status" value="1"/>
</dbReference>
<name>A0AAU7NPH7_9GAMM</name>
<dbReference type="PANTHER" id="PTHR43267">
    <property type="entry name" value="TRNA THREONYLCARBAMOYLADENOSINE DEHYDRATASE"/>
    <property type="match status" value="1"/>
</dbReference>
<dbReference type="KEGG" id="mech:Q9L42_010815"/>
<feature type="domain" description="THIF-type NAD/FAD binding fold" evidence="1">
    <location>
        <begin position="11"/>
        <end position="258"/>
    </location>
</feature>
<evidence type="ECO:0000313" key="3">
    <source>
        <dbReference type="Proteomes" id="UP001225378"/>
    </source>
</evidence>
<dbReference type="SUPFAM" id="SSF69572">
    <property type="entry name" value="Activating enzymes of the ubiquitin-like proteins"/>
    <property type="match status" value="1"/>
</dbReference>
<dbReference type="InterPro" id="IPR035985">
    <property type="entry name" value="Ubiquitin-activating_enz"/>
</dbReference>
<dbReference type="GO" id="GO:0061504">
    <property type="term" value="P:cyclic threonylcarbamoyladenosine biosynthetic process"/>
    <property type="evidence" value="ECO:0007669"/>
    <property type="project" value="TreeGrafter"/>
</dbReference>
<dbReference type="Proteomes" id="UP001225378">
    <property type="component" value="Chromosome"/>
</dbReference>
<keyword evidence="2" id="KW-0808">Transferase</keyword>
<keyword evidence="2" id="KW-0548">Nucleotidyltransferase</keyword>
<keyword evidence="3" id="KW-1185">Reference proteome</keyword>
<dbReference type="GO" id="GO:0016779">
    <property type="term" value="F:nucleotidyltransferase activity"/>
    <property type="evidence" value="ECO:0007669"/>
    <property type="project" value="UniProtKB-KW"/>
</dbReference>
<dbReference type="RefSeq" id="WP_349431058.1">
    <property type="nucleotide sequence ID" value="NZ_CP157743.1"/>
</dbReference>
<gene>
    <name evidence="2" type="ORF">Q9L42_010815</name>
</gene>
<dbReference type="GO" id="GO:0008641">
    <property type="term" value="F:ubiquitin-like modifier activating enzyme activity"/>
    <property type="evidence" value="ECO:0007669"/>
    <property type="project" value="InterPro"/>
</dbReference>
<evidence type="ECO:0000259" key="1">
    <source>
        <dbReference type="Pfam" id="PF00899"/>
    </source>
</evidence>
<dbReference type="Pfam" id="PF00899">
    <property type="entry name" value="ThiF"/>
    <property type="match status" value="1"/>
</dbReference>
<dbReference type="InterPro" id="IPR000594">
    <property type="entry name" value="ThiF_NAD_FAD-bd"/>
</dbReference>
<evidence type="ECO:0000313" key="2">
    <source>
        <dbReference type="EMBL" id="XBS18867.1"/>
    </source>
</evidence>